<dbReference type="Gene3D" id="2.40.128.130">
    <property type="entry name" value="Autotransporter beta-domain"/>
    <property type="match status" value="1"/>
</dbReference>
<evidence type="ECO:0000256" key="2">
    <source>
        <dbReference type="SAM" id="SignalP"/>
    </source>
</evidence>
<dbReference type="Pfam" id="PF03797">
    <property type="entry name" value="Autotransporter"/>
    <property type="match status" value="1"/>
</dbReference>
<dbReference type="Proteomes" id="UP000346198">
    <property type="component" value="Unassembled WGS sequence"/>
</dbReference>
<reference evidence="4 5" key="1">
    <citation type="submission" date="2019-04" db="EMBL/GenBank/DDBJ databases">
        <authorList>
            <person name="Van Vliet M D."/>
        </authorList>
    </citation>
    <scope>NUCLEOTIDE SEQUENCE [LARGE SCALE GENOMIC DNA]</scope>
    <source>
        <strain evidence="4 5">F21</strain>
    </source>
</reference>
<sequence>MKFNCSILPAAVLVLSISALSAFGGDIKFDSGQPASIEGAITNGTTLFVGEYANNNALTISNAGGVSVANAQLGQFSDNNSILVSGELSSLQVEEKLTIGQAGDDNSLTAADGGWIVVGESDPGLLLGVNTGIMVGNTNGTAQLSTGEGSSINADFLYLGAGSNDTGRIDLSGSGSQMTVADTAYVGYEGSGSELLVGGGATLTVSNLLQIGTGANSNNVLNINSGGKAVIAGTVAVNNPGENTINVNSGGRITYTGNANLDNAAALGVNFNTGSTLEAGGELTYGEINDGLSIVLNNSLNTNLTASWDTGSDNMYVGKEVGGNSLTLLDGAQAAASSADAIIGQTSNNNSIDVEGDGSLLDISGQLLVGVTSDSNALNLSDGGEAQIGTDLILGLRDAANDNEVNLSGEDTLLTVGGAIIVGQDGIDNSLNLSDGAAAVAQSLQLGQSAGADGNSATLSDDALLDIAMNVELGSASSDNSLTVDNAALDIGGGLFIGADGSDNAVTLTGSNAWINAGGMLLGGSGSDNSLDIEAGAKLMLAGDAFLGTNSANNSIYVTGTNSLLDISGSLTMGTLAETNSNSGNTLSAFDAARIAIGLDLNVGNGSLIKIESGSQVTVDGDYTQDASSTLELSVGSSNMGLTNLVVGGTASFASNTTIHVFDAGITGPTNEFDEVAVAAGELLIDDLAATTALLNNTNVINFVNDLLGIDAMVADNSIVLKTEFLPIAENSGLTGTYLEPVADEIDGLAKAGGTNAISMRNIMGVDMDEDGRNQAMKDYYGKQESTSPGHNIINMGIQSVSEQLTMRADSTRARMGSATSSTINPEAAPEGAMGPHAQGQELQGWISAFNTWVDQSKDGNYRSYDGSMGGFMIGADFSVAENLLVGVAGGASSSDMDQDRGGKVETDTTYGAIYASAGTKDWYIDSSLLYGGSTIKHRLGNVFKTKADYDAQNMAFYLGGGKEYTGDYLIITPQVSMLANYYSQDSYKEKSKDAVGRKVDSFDQFYFQSSIGCSLGMYTSLGETTLRPEVRIHWLHEFNASEEDLDYRLIGGSGNYKMELQAPEKDILKIGAGVVAKMGEYLELRADLDTRQGDNYSDFTMLGSIRYQF</sequence>
<accession>A0A6C2UPV6</accession>
<evidence type="ECO:0000313" key="4">
    <source>
        <dbReference type="EMBL" id="VGO21347.1"/>
    </source>
</evidence>
<keyword evidence="2" id="KW-0732">Signal</keyword>
<dbReference type="AlphaFoldDB" id="A0A6C2UPV6"/>
<dbReference type="NCBIfam" id="TIGR04393">
    <property type="entry name" value="rpt_T5SS_PEPC"/>
    <property type="match status" value="1"/>
</dbReference>
<feature type="domain" description="Autotransporter" evidence="3">
    <location>
        <begin position="838"/>
        <end position="1110"/>
    </location>
</feature>
<protein>
    <submittedName>
        <fullName evidence="4">Outer membrane protein B</fullName>
    </submittedName>
</protein>
<feature type="signal peptide" evidence="2">
    <location>
        <begin position="1"/>
        <end position="24"/>
    </location>
</feature>
<organism evidence="4 5">
    <name type="scientific">Pontiella sulfatireligans</name>
    <dbReference type="NCBI Taxonomy" id="2750658"/>
    <lineage>
        <taxon>Bacteria</taxon>
        <taxon>Pseudomonadati</taxon>
        <taxon>Kiritimatiellota</taxon>
        <taxon>Kiritimatiellia</taxon>
        <taxon>Kiritimatiellales</taxon>
        <taxon>Pontiellaceae</taxon>
        <taxon>Pontiella</taxon>
    </lineage>
</organism>
<dbReference type="InterPro" id="IPR036709">
    <property type="entry name" value="Autotransporte_beta_dom_sf"/>
</dbReference>
<evidence type="ECO:0000259" key="3">
    <source>
        <dbReference type="PROSITE" id="PS51208"/>
    </source>
</evidence>
<dbReference type="SMART" id="SM00869">
    <property type="entry name" value="Autotransporter"/>
    <property type="match status" value="1"/>
</dbReference>
<feature type="chain" id="PRO_5025599266" evidence="2">
    <location>
        <begin position="25"/>
        <end position="1110"/>
    </location>
</feature>
<feature type="region of interest" description="Disordered" evidence="1">
    <location>
        <begin position="816"/>
        <end position="838"/>
    </location>
</feature>
<keyword evidence="5" id="KW-1185">Reference proteome</keyword>
<dbReference type="RefSeq" id="WP_136062825.1">
    <property type="nucleotide sequence ID" value="NZ_CAAHFH010000002.1"/>
</dbReference>
<dbReference type="SUPFAM" id="SSF103515">
    <property type="entry name" value="Autotransporter"/>
    <property type="match status" value="1"/>
</dbReference>
<evidence type="ECO:0000313" key="5">
    <source>
        <dbReference type="Proteomes" id="UP000346198"/>
    </source>
</evidence>
<dbReference type="EMBL" id="CAAHFH010000002">
    <property type="protein sequence ID" value="VGO21347.1"/>
    <property type="molecule type" value="Genomic_DNA"/>
</dbReference>
<gene>
    <name evidence="4" type="primary">ompB_4</name>
    <name evidence="4" type="ORF">SCARR_03419</name>
</gene>
<proteinExistence type="predicted"/>
<dbReference type="InterPro" id="IPR005546">
    <property type="entry name" value="Autotransporte_beta"/>
</dbReference>
<evidence type="ECO:0000256" key="1">
    <source>
        <dbReference type="SAM" id="MobiDB-lite"/>
    </source>
</evidence>
<dbReference type="PROSITE" id="PS51208">
    <property type="entry name" value="AUTOTRANSPORTER"/>
    <property type="match status" value="1"/>
</dbReference>
<name>A0A6C2UPV6_9BACT</name>
<dbReference type="InterPro" id="IPR030895">
    <property type="entry name" value="T5SS_PEPC_rpt"/>
</dbReference>